<keyword evidence="3" id="KW-1185">Reference proteome</keyword>
<dbReference type="KEGG" id="plyc:GXP70_26190"/>
<keyword evidence="2" id="KW-0808">Transferase</keyword>
<dbReference type="RefSeq" id="WP_162359544.1">
    <property type="nucleotide sequence ID" value="NZ_CP048209.1"/>
</dbReference>
<dbReference type="SUPFAM" id="SSF55729">
    <property type="entry name" value="Acyl-CoA N-acyltransferases (Nat)"/>
    <property type="match status" value="1"/>
</dbReference>
<evidence type="ECO:0000313" key="3">
    <source>
        <dbReference type="Proteomes" id="UP000476064"/>
    </source>
</evidence>
<sequence length="156" mass="17576">MNLRANRMSAEEASEIAGWTYEAPYEFYNNEPSPAMIRELMSEPYFTVYDAAAGPVPVGFFCSGNAAQVPNDAYPYSADYVDIGIDMRPDLTGKGNGGPFLAFVLEQIGQSFGERPFRLTVARFNQRAIRLYERFGFSRRHEFVKGSTTFIVMVRP</sequence>
<feature type="domain" description="N-acetyltransferase" evidence="1">
    <location>
        <begin position="1"/>
        <end position="156"/>
    </location>
</feature>
<name>A0A6C0G5W6_9BACL</name>
<gene>
    <name evidence="2" type="ORF">GXP70_26190</name>
</gene>
<dbReference type="PROSITE" id="PS51186">
    <property type="entry name" value="GNAT"/>
    <property type="match status" value="1"/>
</dbReference>
<dbReference type="InterPro" id="IPR016181">
    <property type="entry name" value="Acyl_CoA_acyltransferase"/>
</dbReference>
<dbReference type="EMBL" id="CP048209">
    <property type="protein sequence ID" value="QHT63114.1"/>
    <property type="molecule type" value="Genomic_DNA"/>
</dbReference>
<dbReference type="AlphaFoldDB" id="A0A6C0G5W6"/>
<organism evidence="2 3">
    <name type="scientific">Paenibacillus lycopersici</name>
    <dbReference type="NCBI Taxonomy" id="2704462"/>
    <lineage>
        <taxon>Bacteria</taxon>
        <taxon>Bacillati</taxon>
        <taxon>Bacillota</taxon>
        <taxon>Bacilli</taxon>
        <taxon>Bacillales</taxon>
        <taxon>Paenibacillaceae</taxon>
        <taxon>Paenibacillus</taxon>
    </lineage>
</organism>
<dbReference type="GO" id="GO:0016747">
    <property type="term" value="F:acyltransferase activity, transferring groups other than amino-acyl groups"/>
    <property type="evidence" value="ECO:0007669"/>
    <property type="project" value="InterPro"/>
</dbReference>
<dbReference type="Gene3D" id="3.40.630.30">
    <property type="match status" value="1"/>
</dbReference>
<evidence type="ECO:0000259" key="1">
    <source>
        <dbReference type="PROSITE" id="PS51186"/>
    </source>
</evidence>
<accession>A0A6C0G5W6</accession>
<dbReference type="Pfam" id="PF00583">
    <property type="entry name" value="Acetyltransf_1"/>
    <property type="match status" value="1"/>
</dbReference>
<protein>
    <submittedName>
        <fullName evidence="2">GNAT family N-acetyltransferase</fullName>
    </submittedName>
</protein>
<dbReference type="Proteomes" id="UP000476064">
    <property type="component" value="Chromosome"/>
</dbReference>
<proteinExistence type="predicted"/>
<evidence type="ECO:0000313" key="2">
    <source>
        <dbReference type="EMBL" id="QHT63114.1"/>
    </source>
</evidence>
<dbReference type="InterPro" id="IPR000182">
    <property type="entry name" value="GNAT_dom"/>
</dbReference>
<reference evidence="2 3" key="1">
    <citation type="submission" date="2020-01" db="EMBL/GenBank/DDBJ databases">
        <title>Paenibacillus sp. nov., isolated from tomato rhizosphere.</title>
        <authorList>
            <person name="Weon H.-Y."/>
            <person name="Lee S.A."/>
        </authorList>
    </citation>
    <scope>NUCLEOTIDE SEQUENCE [LARGE SCALE GENOMIC DNA]</scope>
    <source>
        <strain evidence="2 3">12200R-189</strain>
    </source>
</reference>